<evidence type="ECO:0000256" key="3">
    <source>
        <dbReference type="ARBA" id="ARBA00022857"/>
    </source>
</evidence>
<evidence type="ECO:0000313" key="11">
    <source>
        <dbReference type="EMBL" id="PAV28626.1"/>
    </source>
</evidence>
<dbReference type="GO" id="GO:0055129">
    <property type="term" value="P:L-proline biosynthetic process"/>
    <property type="evidence" value="ECO:0007669"/>
    <property type="project" value="UniProtKB-UniRule"/>
</dbReference>
<dbReference type="PANTHER" id="PTHR11645:SF49">
    <property type="entry name" value="PYRROLINE-5-CARBOXYLATE REDUCTASE 1"/>
    <property type="match status" value="1"/>
</dbReference>
<dbReference type="Proteomes" id="UP000218887">
    <property type="component" value="Unassembled WGS sequence"/>
</dbReference>
<dbReference type="Pfam" id="PF03807">
    <property type="entry name" value="F420_oxidored"/>
    <property type="match status" value="1"/>
</dbReference>
<accession>A0A2A2IBD3</accession>
<sequence length="278" mass="30556">MFNMLTNKKISFIGAGTIAESLISGLLKGKLVDPELIWITNNRNAERLQKIQKKYDVNVTYDRKVLLSNANIVILAMKPKNFTKAMEEIKPYTYENQLFLSLVSVISSVFVSKLLGHKAPIIRACPNTPAAIGESATGLAPGNYVKNRDILIATYLFDAIGSVTTVTEKEIDAVTALAGSAPAYIFYLIEAMEKAGEALGLEKEVSKQLVVQSLIGSTHLIKSSSEETSTLYKQVMSPQGVTEAGFEILKQYKFQESIIEGIKRGTERSREIGEILSK</sequence>
<keyword evidence="6" id="KW-0028">Amino-acid biosynthesis</keyword>
<dbReference type="PIRSF" id="PIRSF000193">
    <property type="entry name" value="Pyrrol-5-carb_rd"/>
    <property type="match status" value="1"/>
</dbReference>
<evidence type="ECO:0000256" key="1">
    <source>
        <dbReference type="ARBA" id="ARBA00005525"/>
    </source>
</evidence>
<feature type="domain" description="Pyrroline-5-carboxylate reductase catalytic N-terminal" evidence="9">
    <location>
        <begin position="9"/>
        <end position="102"/>
    </location>
</feature>
<proteinExistence type="inferred from homology"/>
<dbReference type="NCBIfam" id="TIGR00112">
    <property type="entry name" value="proC"/>
    <property type="match status" value="1"/>
</dbReference>
<evidence type="ECO:0000313" key="12">
    <source>
        <dbReference type="Proteomes" id="UP000218887"/>
    </source>
</evidence>
<comment type="catalytic activity">
    <reaction evidence="6">
        <text>L-proline + NADP(+) = (S)-1-pyrroline-5-carboxylate + NADPH + 2 H(+)</text>
        <dbReference type="Rhea" id="RHEA:14109"/>
        <dbReference type="ChEBI" id="CHEBI:15378"/>
        <dbReference type="ChEBI" id="CHEBI:17388"/>
        <dbReference type="ChEBI" id="CHEBI:57783"/>
        <dbReference type="ChEBI" id="CHEBI:58349"/>
        <dbReference type="ChEBI" id="CHEBI:60039"/>
        <dbReference type="EC" id="1.5.1.2"/>
    </reaction>
</comment>
<evidence type="ECO:0000256" key="7">
    <source>
        <dbReference type="NCBIfam" id="TIGR00112"/>
    </source>
</evidence>
<dbReference type="UniPathway" id="UPA00098">
    <property type="reaction ID" value="UER00361"/>
</dbReference>
<comment type="pathway">
    <text evidence="6">Amino-acid biosynthesis; L-proline biosynthesis; L-proline from L-glutamate 5-semialdehyde: step 1/1.</text>
</comment>
<dbReference type="InterPro" id="IPR029036">
    <property type="entry name" value="P5CR_dimer"/>
</dbReference>
<comment type="catalytic activity">
    <reaction evidence="6">
        <text>L-proline + NAD(+) = (S)-1-pyrroline-5-carboxylate + NADH + 2 H(+)</text>
        <dbReference type="Rhea" id="RHEA:14105"/>
        <dbReference type="ChEBI" id="CHEBI:15378"/>
        <dbReference type="ChEBI" id="CHEBI:17388"/>
        <dbReference type="ChEBI" id="CHEBI:57540"/>
        <dbReference type="ChEBI" id="CHEBI:57945"/>
        <dbReference type="ChEBI" id="CHEBI:60039"/>
        <dbReference type="EC" id="1.5.1.2"/>
    </reaction>
</comment>
<comment type="similarity">
    <text evidence="1 6">Belongs to the pyrroline-5-carboxylate reductase family.</text>
</comment>
<dbReference type="InterPro" id="IPR008927">
    <property type="entry name" value="6-PGluconate_DH-like_C_sf"/>
</dbReference>
<keyword evidence="2 6" id="KW-0641">Proline biosynthesis</keyword>
<name>A0A2A2IBD3_9BACI</name>
<dbReference type="GO" id="GO:0004735">
    <property type="term" value="F:pyrroline-5-carboxylate reductase activity"/>
    <property type="evidence" value="ECO:0007669"/>
    <property type="project" value="UniProtKB-UniRule"/>
</dbReference>
<dbReference type="InterPro" id="IPR036291">
    <property type="entry name" value="NAD(P)-bd_dom_sf"/>
</dbReference>
<dbReference type="SUPFAM" id="SSF51735">
    <property type="entry name" value="NAD(P)-binding Rossmann-fold domains"/>
    <property type="match status" value="1"/>
</dbReference>
<feature type="domain" description="Pyrroline-5-carboxylate reductase dimerisation" evidence="10">
    <location>
        <begin position="168"/>
        <end position="271"/>
    </location>
</feature>
<keyword evidence="6" id="KW-0963">Cytoplasm</keyword>
<evidence type="ECO:0000256" key="4">
    <source>
        <dbReference type="ARBA" id="ARBA00023002"/>
    </source>
</evidence>
<reference evidence="11 12" key="1">
    <citation type="submission" date="2017-08" db="EMBL/GenBank/DDBJ databases">
        <title>Virgibacillus indicus sp. nov. and Virgibacillus profoundi sp. nov, two moderately halophilic bacteria isolated from marine sediment by using the Microfluidic Streak Plate.</title>
        <authorList>
            <person name="Xu B."/>
            <person name="Hu B."/>
            <person name="Wang J."/>
            <person name="Zhu Y."/>
            <person name="Huang L."/>
            <person name="Du W."/>
            <person name="Huang Y."/>
        </authorList>
    </citation>
    <scope>NUCLEOTIDE SEQUENCE [LARGE SCALE GENOMIC DNA]</scope>
    <source>
        <strain evidence="11 12">IO3-P3-H5</strain>
    </source>
</reference>
<dbReference type="Gene3D" id="1.10.3730.10">
    <property type="entry name" value="ProC C-terminal domain-like"/>
    <property type="match status" value="1"/>
</dbReference>
<gene>
    <name evidence="6 11" type="primary">proC</name>
    <name evidence="11" type="ORF">CIL05_15130</name>
</gene>
<evidence type="ECO:0000256" key="8">
    <source>
        <dbReference type="PIRSR" id="PIRSR000193-1"/>
    </source>
</evidence>
<dbReference type="OrthoDB" id="9805754at2"/>
<dbReference type="Pfam" id="PF14748">
    <property type="entry name" value="P5CR_dimer"/>
    <property type="match status" value="1"/>
</dbReference>
<protein>
    <recommendedName>
        <fullName evidence="6 7">Pyrroline-5-carboxylate reductase</fullName>
        <shortName evidence="6">P5C reductase</shortName>
        <shortName evidence="6">P5CR</shortName>
        <ecNumber evidence="6 7">1.5.1.2</ecNumber>
    </recommendedName>
    <alternativeName>
        <fullName evidence="6">PCA reductase</fullName>
    </alternativeName>
</protein>
<dbReference type="InterPro" id="IPR000304">
    <property type="entry name" value="Pyrroline-COOH_reductase"/>
</dbReference>
<dbReference type="PANTHER" id="PTHR11645">
    <property type="entry name" value="PYRROLINE-5-CARBOXYLATE REDUCTASE"/>
    <property type="match status" value="1"/>
</dbReference>
<comment type="subcellular location">
    <subcellularLocation>
        <location evidence="6">Cytoplasm</location>
    </subcellularLocation>
</comment>
<dbReference type="EC" id="1.5.1.2" evidence="6 7"/>
<comment type="function">
    <text evidence="5 6">Catalyzes the reduction of 1-pyrroline-5-carboxylate (PCA) to L-proline.</text>
</comment>
<dbReference type="Gene3D" id="3.40.50.720">
    <property type="entry name" value="NAD(P)-binding Rossmann-like Domain"/>
    <property type="match status" value="1"/>
</dbReference>
<keyword evidence="12" id="KW-1185">Reference proteome</keyword>
<dbReference type="AlphaFoldDB" id="A0A2A2IBD3"/>
<dbReference type="InterPro" id="IPR028939">
    <property type="entry name" value="P5C_Rdtase_cat_N"/>
</dbReference>
<dbReference type="FunFam" id="1.10.3730.10:FF:000001">
    <property type="entry name" value="Pyrroline-5-carboxylate reductase"/>
    <property type="match status" value="1"/>
</dbReference>
<evidence type="ECO:0000259" key="9">
    <source>
        <dbReference type="Pfam" id="PF03807"/>
    </source>
</evidence>
<keyword evidence="3 6" id="KW-0521">NADP</keyword>
<evidence type="ECO:0000256" key="6">
    <source>
        <dbReference type="HAMAP-Rule" id="MF_01925"/>
    </source>
</evidence>
<dbReference type="GO" id="GO:0005737">
    <property type="term" value="C:cytoplasm"/>
    <property type="evidence" value="ECO:0007669"/>
    <property type="project" value="UniProtKB-SubCell"/>
</dbReference>
<keyword evidence="4 6" id="KW-0560">Oxidoreductase</keyword>
<organism evidence="11 12">
    <name type="scientific">Virgibacillus profundi</name>
    <dbReference type="NCBI Taxonomy" id="2024555"/>
    <lineage>
        <taxon>Bacteria</taxon>
        <taxon>Bacillati</taxon>
        <taxon>Bacillota</taxon>
        <taxon>Bacilli</taxon>
        <taxon>Bacillales</taxon>
        <taxon>Bacillaceae</taxon>
        <taxon>Virgibacillus</taxon>
    </lineage>
</organism>
<evidence type="ECO:0000256" key="2">
    <source>
        <dbReference type="ARBA" id="ARBA00022650"/>
    </source>
</evidence>
<feature type="binding site" evidence="8">
    <location>
        <begin position="76"/>
        <end position="79"/>
    </location>
    <ligand>
        <name>NADP(+)</name>
        <dbReference type="ChEBI" id="CHEBI:58349"/>
    </ligand>
</feature>
<evidence type="ECO:0000256" key="5">
    <source>
        <dbReference type="ARBA" id="ARBA00058118"/>
    </source>
</evidence>
<dbReference type="EMBL" id="NPOA01000011">
    <property type="protein sequence ID" value="PAV28626.1"/>
    <property type="molecule type" value="Genomic_DNA"/>
</dbReference>
<comment type="caution">
    <text evidence="11">The sequence shown here is derived from an EMBL/GenBank/DDBJ whole genome shotgun (WGS) entry which is preliminary data.</text>
</comment>
<evidence type="ECO:0000259" key="10">
    <source>
        <dbReference type="Pfam" id="PF14748"/>
    </source>
</evidence>
<dbReference type="HAMAP" id="MF_01925">
    <property type="entry name" value="P5C_reductase"/>
    <property type="match status" value="1"/>
</dbReference>
<dbReference type="SUPFAM" id="SSF48179">
    <property type="entry name" value="6-phosphogluconate dehydrogenase C-terminal domain-like"/>
    <property type="match status" value="1"/>
</dbReference>